<proteinExistence type="predicted"/>
<reference evidence="1 2" key="1">
    <citation type="journal article" date="2019" name="Nat. Ecol. Evol.">
        <title>Megaphylogeny resolves global patterns of mushroom evolution.</title>
        <authorList>
            <person name="Varga T."/>
            <person name="Krizsan K."/>
            <person name="Foldi C."/>
            <person name="Dima B."/>
            <person name="Sanchez-Garcia M."/>
            <person name="Sanchez-Ramirez S."/>
            <person name="Szollosi G.J."/>
            <person name="Szarkandi J.G."/>
            <person name="Papp V."/>
            <person name="Albert L."/>
            <person name="Andreopoulos W."/>
            <person name="Angelini C."/>
            <person name="Antonin V."/>
            <person name="Barry K.W."/>
            <person name="Bougher N.L."/>
            <person name="Buchanan P."/>
            <person name="Buyck B."/>
            <person name="Bense V."/>
            <person name="Catcheside P."/>
            <person name="Chovatia M."/>
            <person name="Cooper J."/>
            <person name="Damon W."/>
            <person name="Desjardin D."/>
            <person name="Finy P."/>
            <person name="Geml J."/>
            <person name="Haridas S."/>
            <person name="Hughes K."/>
            <person name="Justo A."/>
            <person name="Karasinski D."/>
            <person name="Kautmanova I."/>
            <person name="Kiss B."/>
            <person name="Kocsube S."/>
            <person name="Kotiranta H."/>
            <person name="LaButti K.M."/>
            <person name="Lechner B.E."/>
            <person name="Liimatainen K."/>
            <person name="Lipzen A."/>
            <person name="Lukacs Z."/>
            <person name="Mihaltcheva S."/>
            <person name="Morgado L.N."/>
            <person name="Niskanen T."/>
            <person name="Noordeloos M.E."/>
            <person name="Ohm R.A."/>
            <person name="Ortiz-Santana B."/>
            <person name="Ovrebo C."/>
            <person name="Racz N."/>
            <person name="Riley R."/>
            <person name="Savchenko A."/>
            <person name="Shiryaev A."/>
            <person name="Soop K."/>
            <person name="Spirin V."/>
            <person name="Szebenyi C."/>
            <person name="Tomsovsky M."/>
            <person name="Tulloss R.E."/>
            <person name="Uehling J."/>
            <person name="Grigoriev I.V."/>
            <person name="Vagvolgyi C."/>
            <person name="Papp T."/>
            <person name="Martin F.M."/>
            <person name="Miettinen O."/>
            <person name="Hibbett D.S."/>
            <person name="Nagy L.G."/>
        </authorList>
    </citation>
    <scope>NUCLEOTIDE SEQUENCE [LARGE SCALE GENOMIC DNA]</scope>
    <source>
        <strain evidence="1 2">CBS 309.79</strain>
    </source>
</reference>
<dbReference type="AlphaFoldDB" id="A0A5C3QW06"/>
<evidence type="ECO:0000313" key="1">
    <source>
        <dbReference type="EMBL" id="TFL04980.1"/>
    </source>
</evidence>
<dbReference type="Proteomes" id="UP000305067">
    <property type="component" value="Unassembled WGS sequence"/>
</dbReference>
<dbReference type="EMBL" id="ML178817">
    <property type="protein sequence ID" value="TFL04980.1"/>
    <property type="molecule type" value="Genomic_DNA"/>
</dbReference>
<gene>
    <name evidence="1" type="ORF">BDV98DRAFT_580168</name>
</gene>
<name>A0A5C3QW06_9AGAR</name>
<sequence length="193" mass="21818">MFFGQLETLDVTFGSFDSRHMSSDAAHGIITQKQSPDARINSEKLPCWRSTLPSVLKNLRTFEAGSYEQEDRDQWLPWCIKAINAATHVGPRCAFFFFFFLLRSNLPLPVGINLTSCTRMRLSPVWAQSSYIFSPHPSSLLRFRYIYTTWPQALASTPFLEDFECEDLGAPILSNSSDSAALTTFLISTNESL</sequence>
<evidence type="ECO:0000313" key="2">
    <source>
        <dbReference type="Proteomes" id="UP000305067"/>
    </source>
</evidence>
<accession>A0A5C3QW06</accession>
<protein>
    <submittedName>
        <fullName evidence="1">Uncharacterized protein</fullName>
    </submittedName>
</protein>
<keyword evidence="2" id="KW-1185">Reference proteome</keyword>
<organism evidence="1 2">
    <name type="scientific">Pterulicium gracile</name>
    <dbReference type="NCBI Taxonomy" id="1884261"/>
    <lineage>
        <taxon>Eukaryota</taxon>
        <taxon>Fungi</taxon>
        <taxon>Dikarya</taxon>
        <taxon>Basidiomycota</taxon>
        <taxon>Agaricomycotina</taxon>
        <taxon>Agaricomycetes</taxon>
        <taxon>Agaricomycetidae</taxon>
        <taxon>Agaricales</taxon>
        <taxon>Pleurotineae</taxon>
        <taxon>Pterulaceae</taxon>
        <taxon>Pterulicium</taxon>
    </lineage>
</organism>